<dbReference type="Proteomes" id="UP000199002">
    <property type="component" value="Unassembled WGS sequence"/>
</dbReference>
<gene>
    <name evidence="4" type="ORF">SAMN05421875_12257</name>
</gene>
<dbReference type="SUPFAM" id="SSF88713">
    <property type="entry name" value="Glycoside hydrolase/deacetylase"/>
    <property type="match status" value="1"/>
</dbReference>
<feature type="domain" description="NodB homology" evidence="3">
    <location>
        <begin position="202"/>
        <end position="285"/>
    </location>
</feature>
<dbReference type="STRING" id="592050.SAMN05421875_12257"/>
<evidence type="ECO:0000256" key="2">
    <source>
        <dbReference type="ARBA" id="ARBA00022729"/>
    </source>
</evidence>
<keyword evidence="5" id="KW-1185">Reference proteome</keyword>
<comment type="subcellular location">
    <subcellularLocation>
        <location evidence="1">Secreted</location>
    </subcellularLocation>
</comment>
<dbReference type="EMBL" id="FNQJ01000022">
    <property type="protein sequence ID" value="SEA67592.1"/>
    <property type="molecule type" value="Genomic_DNA"/>
</dbReference>
<name>A0A1H4D5M1_9BURK</name>
<dbReference type="InterPro" id="IPR011330">
    <property type="entry name" value="Glyco_hydro/deAcase_b/a-brl"/>
</dbReference>
<evidence type="ECO:0000256" key="1">
    <source>
        <dbReference type="ARBA" id="ARBA00004613"/>
    </source>
</evidence>
<dbReference type="GO" id="GO:0005975">
    <property type="term" value="P:carbohydrate metabolic process"/>
    <property type="evidence" value="ECO:0007669"/>
    <property type="project" value="InterPro"/>
</dbReference>
<proteinExistence type="predicted"/>
<dbReference type="Pfam" id="PF01522">
    <property type="entry name" value="Polysacc_deac_1"/>
    <property type="match status" value="1"/>
</dbReference>
<dbReference type="GeneID" id="34231761"/>
<keyword evidence="2" id="KW-0732">Signal</keyword>
<organism evidence="4 5">
    <name type="scientific">Acidovorax soli</name>
    <dbReference type="NCBI Taxonomy" id="592050"/>
    <lineage>
        <taxon>Bacteria</taxon>
        <taxon>Pseudomonadati</taxon>
        <taxon>Pseudomonadota</taxon>
        <taxon>Betaproteobacteria</taxon>
        <taxon>Burkholderiales</taxon>
        <taxon>Comamonadaceae</taxon>
        <taxon>Acidovorax</taxon>
    </lineage>
</organism>
<dbReference type="InterPro" id="IPR051398">
    <property type="entry name" value="Polysacch_Deacetylase"/>
</dbReference>
<sequence>MSVSSTIKDAVRTVLYRSGVLGEWHRRRNQHALTVLMFHRVLPAGSHALAQSEREFAFSLEGFGRTLDFVARHYNVVSLAQVKAAIDGQGQLPTCPLLITFDDGWRDTIEFAMPELKKRGLPALLFLATEVLELEQPRWWQDAAVAALANSQTAPKLLQALGMPADAATQPGYSQRVAAQLAGMPEAQRRQVIQQADPTVLHAIAERQMVNADDLRQWTDNGFDLGGHGHSHSPIAYAANPRNEITECRSHLRALGLEDLSLSYPHGVKNDASRELLKEAGFEVVFDSKPCLAKVANLPQLRFDVPRIHLPENAWTTRNGRIDPARLALYLFPRAVI</sequence>
<evidence type="ECO:0000259" key="3">
    <source>
        <dbReference type="Pfam" id="PF01522"/>
    </source>
</evidence>
<protein>
    <submittedName>
        <fullName evidence="4">Polysaccharide deacetylase</fullName>
    </submittedName>
</protein>
<dbReference type="AlphaFoldDB" id="A0A1H4D5M1"/>
<accession>A0A1H4D5M1</accession>
<evidence type="ECO:0000313" key="5">
    <source>
        <dbReference type="Proteomes" id="UP000199002"/>
    </source>
</evidence>
<dbReference type="Gene3D" id="3.20.20.370">
    <property type="entry name" value="Glycoside hydrolase/deacetylase"/>
    <property type="match status" value="1"/>
</dbReference>
<dbReference type="RefSeq" id="WP_092699526.1">
    <property type="nucleotide sequence ID" value="NZ_FNQJ01000022.1"/>
</dbReference>
<dbReference type="PANTHER" id="PTHR34216">
    <property type="match status" value="1"/>
</dbReference>
<dbReference type="GO" id="GO:0016810">
    <property type="term" value="F:hydrolase activity, acting on carbon-nitrogen (but not peptide) bonds"/>
    <property type="evidence" value="ECO:0007669"/>
    <property type="project" value="InterPro"/>
</dbReference>
<dbReference type="CDD" id="cd10918">
    <property type="entry name" value="CE4_NodB_like_5s_6s"/>
    <property type="match status" value="1"/>
</dbReference>
<dbReference type="PANTHER" id="PTHR34216:SF3">
    <property type="entry name" value="POLY-BETA-1,6-N-ACETYL-D-GLUCOSAMINE N-DEACETYLASE"/>
    <property type="match status" value="1"/>
</dbReference>
<reference evidence="5" key="1">
    <citation type="submission" date="2016-10" db="EMBL/GenBank/DDBJ databases">
        <authorList>
            <person name="Varghese N."/>
            <person name="Submissions S."/>
        </authorList>
    </citation>
    <scope>NUCLEOTIDE SEQUENCE [LARGE SCALE GENOMIC DNA]</scope>
    <source>
        <strain evidence="5">DSM 25157</strain>
    </source>
</reference>
<dbReference type="InterPro" id="IPR002509">
    <property type="entry name" value="NODB_dom"/>
</dbReference>
<dbReference type="GO" id="GO:0005576">
    <property type="term" value="C:extracellular region"/>
    <property type="evidence" value="ECO:0007669"/>
    <property type="project" value="UniProtKB-SubCell"/>
</dbReference>
<evidence type="ECO:0000313" key="4">
    <source>
        <dbReference type="EMBL" id="SEA67592.1"/>
    </source>
</evidence>